<protein>
    <submittedName>
        <fullName evidence="5">GGDEF domain-containing protein</fullName>
    </submittedName>
</protein>
<dbReference type="PANTHER" id="PTHR33121:SF76">
    <property type="entry name" value="SIGNALING PROTEIN"/>
    <property type="match status" value="1"/>
</dbReference>
<proteinExistence type="predicted"/>
<dbReference type="CDD" id="cd01948">
    <property type="entry name" value="EAL"/>
    <property type="match status" value="1"/>
</dbReference>
<gene>
    <name evidence="5" type="ORF">B5P45_18850</name>
</gene>
<dbReference type="SUPFAM" id="SSF55073">
    <property type="entry name" value="Nucleotide cyclase"/>
    <property type="match status" value="1"/>
</dbReference>
<dbReference type="Gene3D" id="3.30.70.270">
    <property type="match status" value="1"/>
</dbReference>
<dbReference type="Pfam" id="PF00571">
    <property type="entry name" value="CBS"/>
    <property type="match status" value="1"/>
</dbReference>
<dbReference type="CDD" id="cd01949">
    <property type="entry name" value="GGDEF"/>
    <property type="match status" value="1"/>
</dbReference>
<dbReference type="InterPro" id="IPR043128">
    <property type="entry name" value="Rev_trsase/Diguanyl_cyclase"/>
</dbReference>
<dbReference type="PROSITE" id="PS50883">
    <property type="entry name" value="EAL"/>
    <property type="match status" value="1"/>
</dbReference>
<dbReference type="InterPro" id="IPR046342">
    <property type="entry name" value="CBS_dom_sf"/>
</dbReference>
<evidence type="ECO:0000259" key="3">
    <source>
        <dbReference type="PROSITE" id="PS50887"/>
    </source>
</evidence>
<dbReference type="InterPro" id="IPR001633">
    <property type="entry name" value="EAL_dom"/>
</dbReference>
<dbReference type="PROSITE" id="PS50887">
    <property type="entry name" value="GGDEF"/>
    <property type="match status" value="1"/>
</dbReference>
<keyword evidence="6" id="KW-1185">Reference proteome</keyword>
<dbReference type="NCBIfam" id="TIGR00254">
    <property type="entry name" value="GGDEF"/>
    <property type="match status" value="1"/>
</dbReference>
<evidence type="ECO:0000313" key="6">
    <source>
        <dbReference type="Proteomes" id="UP000232163"/>
    </source>
</evidence>
<evidence type="ECO:0000313" key="5">
    <source>
        <dbReference type="EMBL" id="PIO43290.1"/>
    </source>
</evidence>
<feature type="domain" description="GGDEF" evidence="3">
    <location>
        <begin position="442"/>
        <end position="600"/>
    </location>
</feature>
<dbReference type="Gene3D" id="3.20.20.450">
    <property type="entry name" value="EAL domain"/>
    <property type="match status" value="1"/>
</dbReference>
<evidence type="ECO:0000256" key="1">
    <source>
        <dbReference type="PROSITE-ProRule" id="PRU00703"/>
    </source>
</evidence>
<keyword evidence="1" id="KW-0129">CBS domain</keyword>
<dbReference type="InterPro" id="IPR000160">
    <property type="entry name" value="GGDEF_dom"/>
</dbReference>
<dbReference type="SUPFAM" id="SSF141868">
    <property type="entry name" value="EAL domain-like"/>
    <property type="match status" value="1"/>
</dbReference>
<dbReference type="InterPro" id="IPR000644">
    <property type="entry name" value="CBS_dom"/>
</dbReference>
<name>A0A2N9VUX2_9HYPH</name>
<reference evidence="6" key="1">
    <citation type="journal article" date="2017" name="Int J Environ Stud">
        <title>Does the Miocene-Pliocene relict legume Oxytropis triphylla form nitrogen-fixing nodules with a combination of bacterial strains?</title>
        <authorList>
            <person name="Safronova V."/>
            <person name="Belimov A."/>
            <person name="Sazanova A."/>
            <person name="Kuznetsova I."/>
            <person name="Popova J."/>
            <person name="Andronov E."/>
            <person name="Verkhozina A."/>
            <person name="Tikhonovich I."/>
        </authorList>
    </citation>
    <scope>NUCLEOTIDE SEQUENCE [LARGE SCALE GENOMIC DNA]</scope>
    <source>
        <strain evidence="6">Tri-38</strain>
    </source>
</reference>
<feature type="domain" description="CBS" evidence="4">
    <location>
        <begin position="284"/>
        <end position="343"/>
    </location>
</feature>
<dbReference type="SMART" id="SM00052">
    <property type="entry name" value="EAL"/>
    <property type="match status" value="1"/>
</dbReference>
<dbReference type="OrthoDB" id="1673646at2"/>
<dbReference type="InterPro" id="IPR035919">
    <property type="entry name" value="EAL_sf"/>
</dbReference>
<dbReference type="Pfam" id="PF00990">
    <property type="entry name" value="GGDEF"/>
    <property type="match status" value="1"/>
</dbReference>
<dbReference type="InterPro" id="IPR050706">
    <property type="entry name" value="Cyclic-di-GMP_PDE-like"/>
</dbReference>
<dbReference type="PROSITE" id="PS51371">
    <property type="entry name" value="CBS"/>
    <property type="match status" value="1"/>
</dbReference>
<organism evidence="5 6">
    <name type="scientific">Phyllobacterium zundukense</name>
    <dbReference type="NCBI Taxonomy" id="1867719"/>
    <lineage>
        <taxon>Bacteria</taxon>
        <taxon>Pseudomonadati</taxon>
        <taxon>Pseudomonadota</taxon>
        <taxon>Alphaproteobacteria</taxon>
        <taxon>Hyphomicrobiales</taxon>
        <taxon>Phyllobacteriaceae</taxon>
        <taxon>Phyllobacterium</taxon>
    </lineage>
</organism>
<dbReference type="GO" id="GO:0071111">
    <property type="term" value="F:cyclic-guanylate-specific phosphodiesterase activity"/>
    <property type="evidence" value="ECO:0007669"/>
    <property type="project" value="InterPro"/>
</dbReference>
<dbReference type="PANTHER" id="PTHR33121">
    <property type="entry name" value="CYCLIC DI-GMP PHOSPHODIESTERASE PDEF"/>
    <property type="match status" value="1"/>
</dbReference>
<feature type="domain" description="EAL" evidence="2">
    <location>
        <begin position="11"/>
        <end position="263"/>
    </location>
</feature>
<dbReference type="EMBL" id="MZMT01000043">
    <property type="protein sequence ID" value="PIO43290.1"/>
    <property type="molecule type" value="Genomic_DNA"/>
</dbReference>
<sequence length="600" mass="66606">MSFRPAEMLVLRRFGDDQLVTLAKLAIETAFQPVVEAATGATFGYESLMRGYDRLGFQSPLELLDKAYDVGQLLELEQMVNSRAFASFSGLPGYAQRMLFINIDARLIGTGGDIIEKLTYHLAKANIRSSSICFELSERFDNAQDPAFADLIKKLRHSGFKLAIDDFGVGFNGLKLLCDFPTDYIKIDRHFVTGLDITPRKRHIVKQIVQTAHMLGARVIAEGVETEAEFVICRDLGCDLVQGYFIARPTINVGELQDSYPHLEQAGSARRQTATLDSILIRAQIQPLPAVRENEDLDKVFELFRKNPQQSFFPILSANGEPRGVLHEYHVKGMIYHPFGRDLLKNRIYQRGIAHFVTDAPIADLDTPAEQMLKIFAGMDGSDCVILTENLRYAGVLSASSLLKIINEKQLKTAQDQNPLTGLPGNRSIRDYVQDAMRDGSEKRFFCYCDFDNFKPFNDHYGFQKGDLAIALFASLLRHHFVGEDKFLGHVGGDDFFVGVTGGTSAELEKVLTSLLQGFAASVRELYTAEDRTAGTIRAHDRAGGECQFPLMRCSIAVLEISEDHVYSDVNRVSASIAAIKASAKASATGLVFKTLIETA</sequence>
<dbReference type="SUPFAM" id="SSF54631">
    <property type="entry name" value="CBS-domain pair"/>
    <property type="match status" value="1"/>
</dbReference>
<accession>A0A2N9VUX2</accession>
<comment type="caution">
    <text evidence="5">The sequence shown here is derived from an EMBL/GenBank/DDBJ whole genome shotgun (WGS) entry which is preliminary data.</text>
</comment>
<dbReference type="Proteomes" id="UP000232163">
    <property type="component" value="Unassembled WGS sequence"/>
</dbReference>
<evidence type="ECO:0000259" key="2">
    <source>
        <dbReference type="PROSITE" id="PS50883"/>
    </source>
</evidence>
<dbReference type="SMART" id="SM00267">
    <property type="entry name" value="GGDEF"/>
    <property type="match status" value="1"/>
</dbReference>
<dbReference type="KEGG" id="pht:BLM14_28095"/>
<dbReference type="Pfam" id="PF00563">
    <property type="entry name" value="EAL"/>
    <property type="match status" value="1"/>
</dbReference>
<dbReference type="RefSeq" id="WP_100003464.1">
    <property type="nucleotide sequence ID" value="NZ_CP017944.1"/>
</dbReference>
<dbReference type="AlphaFoldDB" id="A0A2N9VUX2"/>
<evidence type="ECO:0000259" key="4">
    <source>
        <dbReference type="PROSITE" id="PS51371"/>
    </source>
</evidence>
<dbReference type="InterPro" id="IPR029787">
    <property type="entry name" value="Nucleotide_cyclase"/>
</dbReference>